<feature type="domain" description="ABC-type uncharacterised transport system" evidence="2">
    <location>
        <begin position="191"/>
        <end position="285"/>
    </location>
</feature>
<sequence length="487" mass="53194">MKDQQTGRKRSARKKGLWKTRAFRSGGYSVVVSVVVTAVVVALNLFVRQIPATYTKIDMTEEGLYSLGEQTESIVGALDTDVTLTLVAQSGGEDSLILETLERYAALSDHVKVETLDPVLYPSRLEAYGSAITNANSVVVQSEKRSTVVDYNELYVTDYSSYYYTGSYDVSFDAENALTTAIDYVVSDDLPVVYVLTGHGEPEMEDWLSEAIEGENVELEELNLLAQEAVPEDADCLLLYAPASDLSGDEADRIIDYMEGGGRLLLITDYASASLPNLARVTENYGLTAQTGMVFESDMNYCLGGYPHYLLPEIESHEITDPLTEARLYALMPMAHGIARLEAYRSSLEISDLLTTTDGAYAKADPYSATTLEREDGDASGPFSVGVAVTEDVGDGQTRMVWFSASQMLMQDVNAMVGGGNQDLFLNALNWMCERENNISIRSKSLMAQYLTIPSGEASLLSACIAVVLPLAVLAIGVVVCVRRRKR</sequence>
<keyword evidence="1" id="KW-0812">Transmembrane</keyword>
<evidence type="ECO:0000256" key="1">
    <source>
        <dbReference type="SAM" id="Phobius"/>
    </source>
</evidence>
<organism evidence="4 5">
    <name type="scientific">Candidatus Onthenecus intestinigallinarum</name>
    <dbReference type="NCBI Taxonomy" id="2840875"/>
    <lineage>
        <taxon>Bacteria</taxon>
        <taxon>Bacillati</taxon>
        <taxon>Bacillota</taxon>
        <taxon>Clostridia</taxon>
        <taxon>Eubacteriales</taxon>
        <taxon>Candidatus Onthenecus</taxon>
    </lineage>
</organism>
<dbReference type="InterPro" id="IPR029062">
    <property type="entry name" value="Class_I_gatase-like"/>
</dbReference>
<dbReference type="Pfam" id="PF09822">
    <property type="entry name" value="ABC_transp_aux"/>
    <property type="match status" value="1"/>
</dbReference>
<dbReference type="InterPro" id="IPR055396">
    <property type="entry name" value="DUF7088"/>
</dbReference>
<gene>
    <name evidence="4" type="ORF">IAB73_07570</name>
</gene>
<keyword evidence="1" id="KW-0472">Membrane</keyword>
<evidence type="ECO:0000259" key="3">
    <source>
        <dbReference type="Pfam" id="PF23357"/>
    </source>
</evidence>
<evidence type="ECO:0000313" key="4">
    <source>
        <dbReference type="EMBL" id="HIQ72048.1"/>
    </source>
</evidence>
<feature type="transmembrane region" description="Helical" evidence="1">
    <location>
        <begin position="21"/>
        <end position="47"/>
    </location>
</feature>
<dbReference type="Pfam" id="PF23357">
    <property type="entry name" value="DUF7088"/>
    <property type="match status" value="1"/>
</dbReference>
<dbReference type="Proteomes" id="UP000886887">
    <property type="component" value="Unassembled WGS sequence"/>
</dbReference>
<evidence type="ECO:0000259" key="2">
    <source>
        <dbReference type="Pfam" id="PF09822"/>
    </source>
</evidence>
<feature type="transmembrane region" description="Helical" evidence="1">
    <location>
        <begin position="460"/>
        <end position="482"/>
    </location>
</feature>
<reference evidence="4" key="1">
    <citation type="submission" date="2020-10" db="EMBL/GenBank/DDBJ databases">
        <authorList>
            <person name="Gilroy R."/>
        </authorList>
    </citation>
    <scope>NUCLEOTIDE SEQUENCE</scope>
    <source>
        <strain evidence="4">ChiSxjej2B14-6234</strain>
    </source>
</reference>
<dbReference type="AlphaFoldDB" id="A0A9D1CRD8"/>
<proteinExistence type="predicted"/>
<comment type="caution">
    <text evidence="4">The sequence shown here is derived from an EMBL/GenBank/DDBJ whole genome shotgun (WGS) entry which is preliminary data.</text>
</comment>
<dbReference type="EMBL" id="DVFJ01000028">
    <property type="protein sequence ID" value="HIQ72048.1"/>
    <property type="molecule type" value="Genomic_DNA"/>
</dbReference>
<dbReference type="SUPFAM" id="SSF52317">
    <property type="entry name" value="Class I glutamine amidotransferase-like"/>
    <property type="match status" value="1"/>
</dbReference>
<accession>A0A9D1CRD8</accession>
<reference evidence="4" key="2">
    <citation type="journal article" date="2021" name="PeerJ">
        <title>Extensive microbial diversity within the chicken gut microbiome revealed by metagenomics and culture.</title>
        <authorList>
            <person name="Gilroy R."/>
            <person name="Ravi A."/>
            <person name="Getino M."/>
            <person name="Pursley I."/>
            <person name="Horton D.L."/>
            <person name="Alikhan N.F."/>
            <person name="Baker D."/>
            <person name="Gharbi K."/>
            <person name="Hall N."/>
            <person name="Watson M."/>
            <person name="Adriaenssens E.M."/>
            <person name="Foster-Nyarko E."/>
            <person name="Jarju S."/>
            <person name="Secka A."/>
            <person name="Antonio M."/>
            <person name="Oren A."/>
            <person name="Chaudhuri R.R."/>
            <person name="La Ragione R."/>
            <person name="Hildebrand F."/>
            <person name="Pallen M.J."/>
        </authorList>
    </citation>
    <scope>NUCLEOTIDE SEQUENCE</scope>
    <source>
        <strain evidence="4">ChiSxjej2B14-6234</strain>
    </source>
</reference>
<feature type="domain" description="DUF7088" evidence="3">
    <location>
        <begin position="61"/>
        <end position="152"/>
    </location>
</feature>
<keyword evidence="1" id="KW-1133">Transmembrane helix</keyword>
<name>A0A9D1CRD8_9FIRM</name>
<protein>
    <submittedName>
        <fullName evidence="4">GldG family protein</fullName>
    </submittedName>
</protein>
<dbReference type="InterPro" id="IPR019196">
    <property type="entry name" value="ABC_transp_unknown"/>
</dbReference>
<evidence type="ECO:0000313" key="5">
    <source>
        <dbReference type="Proteomes" id="UP000886887"/>
    </source>
</evidence>